<reference evidence="1" key="1">
    <citation type="journal article" date="2021" name="Proc. Natl. Acad. Sci. U.S.A.">
        <title>A Catalog of Tens of Thousands of Viruses from Human Metagenomes Reveals Hidden Associations with Chronic Diseases.</title>
        <authorList>
            <person name="Tisza M.J."/>
            <person name="Buck C.B."/>
        </authorList>
    </citation>
    <scope>NUCLEOTIDE SEQUENCE</scope>
    <source>
        <strain evidence="1">Ctu2j3</strain>
    </source>
</reference>
<accession>A0A8S5UI37</accession>
<protein>
    <submittedName>
        <fullName evidence="1">Uncharacterized protein</fullName>
    </submittedName>
</protein>
<name>A0A8S5UI37_9CAUD</name>
<evidence type="ECO:0000313" key="1">
    <source>
        <dbReference type="EMBL" id="DAF94092.1"/>
    </source>
</evidence>
<sequence>MIFGAHPGPNPELGYCYRYREVRYSPGADDWGDPIPRAAGEHLGIWINEYPVLRMTPHGFWFLDHYEDRERFVNLSWTKQYAHRTKEAARDAFIERKRKQIRILHNTIIDAQELLRMALEQKSLGVAHQVVR</sequence>
<organism evidence="1">
    <name type="scientific">Myoviridae sp. ctu2j3</name>
    <dbReference type="NCBI Taxonomy" id="2825197"/>
    <lineage>
        <taxon>Viruses</taxon>
        <taxon>Duplodnaviria</taxon>
        <taxon>Heunggongvirae</taxon>
        <taxon>Uroviricota</taxon>
        <taxon>Caudoviricetes</taxon>
    </lineage>
</organism>
<dbReference type="EMBL" id="BK016090">
    <property type="protein sequence ID" value="DAF94319.1"/>
    <property type="molecule type" value="Genomic_DNA"/>
</dbReference>
<dbReference type="EMBL" id="BK016090">
    <property type="protein sequence ID" value="DAF94092.1"/>
    <property type="molecule type" value="Genomic_DNA"/>
</dbReference>
<proteinExistence type="predicted"/>